<comment type="caution">
    <text evidence="1">The sequence shown here is derived from an EMBL/GenBank/DDBJ whole genome shotgun (WGS) entry which is preliminary data.</text>
</comment>
<protein>
    <submittedName>
        <fullName evidence="1">Uncharacterized protein</fullName>
    </submittedName>
</protein>
<evidence type="ECO:0000313" key="1">
    <source>
        <dbReference type="EMBL" id="KAK0605501.1"/>
    </source>
</evidence>
<organism evidence="1 2">
    <name type="scientific">Acer saccharum</name>
    <name type="common">Sugar maple</name>
    <dbReference type="NCBI Taxonomy" id="4024"/>
    <lineage>
        <taxon>Eukaryota</taxon>
        <taxon>Viridiplantae</taxon>
        <taxon>Streptophyta</taxon>
        <taxon>Embryophyta</taxon>
        <taxon>Tracheophyta</taxon>
        <taxon>Spermatophyta</taxon>
        <taxon>Magnoliopsida</taxon>
        <taxon>eudicotyledons</taxon>
        <taxon>Gunneridae</taxon>
        <taxon>Pentapetalae</taxon>
        <taxon>rosids</taxon>
        <taxon>malvids</taxon>
        <taxon>Sapindales</taxon>
        <taxon>Sapindaceae</taxon>
        <taxon>Hippocastanoideae</taxon>
        <taxon>Acereae</taxon>
        <taxon>Acer</taxon>
    </lineage>
</organism>
<dbReference type="AlphaFoldDB" id="A0AA39W7R1"/>
<reference evidence="1" key="1">
    <citation type="journal article" date="2022" name="Plant J.">
        <title>Strategies of tolerance reflected in two North American maple genomes.</title>
        <authorList>
            <person name="McEvoy S.L."/>
            <person name="Sezen U.U."/>
            <person name="Trouern-Trend A."/>
            <person name="McMahon S.M."/>
            <person name="Schaberg P.G."/>
            <person name="Yang J."/>
            <person name="Wegrzyn J.L."/>
            <person name="Swenson N.G."/>
        </authorList>
    </citation>
    <scope>NUCLEOTIDE SEQUENCE</scope>
    <source>
        <strain evidence="1">NS2018</strain>
    </source>
</reference>
<evidence type="ECO:0000313" key="2">
    <source>
        <dbReference type="Proteomes" id="UP001168877"/>
    </source>
</evidence>
<accession>A0AA39W7R1</accession>
<name>A0AA39W7R1_ACESA</name>
<dbReference type="Proteomes" id="UP001168877">
    <property type="component" value="Unassembled WGS sequence"/>
</dbReference>
<gene>
    <name evidence="1" type="ORF">LWI29_027614</name>
</gene>
<proteinExistence type="predicted"/>
<sequence length="81" mass="9472">MDQAQEGRSVWPAKELGPDQIDALAKSRDGRYRIVSNDERVQTLNQLLTERQERHRSCLLGDGTDDLDAVKWELYWTTLRR</sequence>
<reference evidence="1" key="2">
    <citation type="submission" date="2023-06" db="EMBL/GenBank/DDBJ databases">
        <authorList>
            <person name="Swenson N.G."/>
            <person name="Wegrzyn J.L."/>
            <person name="Mcevoy S.L."/>
        </authorList>
    </citation>
    <scope>NUCLEOTIDE SEQUENCE</scope>
    <source>
        <strain evidence="1">NS2018</strain>
        <tissue evidence="1">Leaf</tissue>
    </source>
</reference>
<dbReference type="EMBL" id="JAUESC010000002">
    <property type="protein sequence ID" value="KAK0605501.1"/>
    <property type="molecule type" value="Genomic_DNA"/>
</dbReference>
<keyword evidence="2" id="KW-1185">Reference proteome</keyword>